<evidence type="ECO:0000256" key="1">
    <source>
        <dbReference type="ARBA" id="ARBA00004141"/>
    </source>
</evidence>
<protein>
    <submittedName>
        <fullName evidence="8">Cytochrome c biogenesis protein</fullName>
    </submittedName>
</protein>
<dbReference type="InterPro" id="IPR007816">
    <property type="entry name" value="ResB-like_domain"/>
</dbReference>
<keyword evidence="2 6" id="KW-0812">Transmembrane</keyword>
<dbReference type="PANTHER" id="PTHR31566:SF0">
    <property type="entry name" value="CYTOCHROME C BIOGENESIS PROTEIN CCS1, CHLOROPLASTIC"/>
    <property type="match status" value="1"/>
</dbReference>
<feature type="transmembrane region" description="Helical" evidence="6">
    <location>
        <begin position="217"/>
        <end position="235"/>
    </location>
</feature>
<dbReference type="GO" id="GO:0017004">
    <property type="term" value="P:cytochrome complex assembly"/>
    <property type="evidence" value="ECO:0007669"/>
    <property type="project" value="UniProtKB-KW"/>
</dbReference>
<keyword evidence="4 6" id="KW-1133">Transmembrane helix</keyword>
<reference evidence="8 9" key="1">
    <citation type="submission" date="2019-03" db="EMBL/GenBank/DDBJ databases">
        <title>Genomic Encyclopedia of Type Strains, Phase IV (KMG-IV): sequencing the most valuable type-strain genomes for metagenomic binning, comparative biology and taxonomic classification.</title>
        <authorList>
            <person name="Goeker M."/>
        </authorList>
    </citation>
    <scope>NUCLEOTIDE SEQUENCE [LARGE SCALE GENOMIC DNA]</scope>
    <source>
        <strain evidence="8 9">DSM 19377</strain>
    </source>
</reference>
<dbReference type="PANTHER" id="PTHR31566">
    <property type="entry name" value="CYTOCHROME C BIOGENESIS PROTEIN CCS1, CHLOROPLASTIC"/>
    <property type="match status" value="1"/>
</dbReference>
<dbReference type="InterPro" id="IPR023494">
    <property type="entry name" value="Cyt_c_bgen_Ccs1/CcsB/ResB"/>
</dbReference>
<evidence type="ECO:0000313" key="8">
    <source>
        <dbReference type="EMBL" id="TCP31689.1"/>
    </source>
</evidence>
<evidence type="ECO:0000313" key="9">
    <source>
        <dbReference type="Proteomes" id="UP000295416"/>
    </source>
</evidence>
<comment type="caution">
    <text evidence="8">The sequence shown here is derived from an EMBL/GenBank/DDBJ whole genome shotgun (WGS) entry which is preliminary data.</text>
</comment>
<gene>
    <name evidence="8" type="ORF">EV207_102180</name>
</gene>
<dbReference type="Proteomes" id="UP000295416">
    <property type="component" value="Unassembled WGS sequence"/>
</dbReference>
<evidence type="ECO:0000256" key="4">
    <source>
        <dbReference type="ARBA" id="ARBA00022989"/>
    </source>
</evidence>
<dbReference type="EMBL" id="SLXK01000002">
    <property type="protein sequence ID" value="TCP31689.1"/>
    <property type="molecule type" value="Genomic_DNA"/>
</dbReference>
<name>A0A4R2P9I0_9BACL</name>
<evidence type="ECO:0000259" key="7">
    <source>
        <dbReference type="Pfam" id="PF05140"/>
    </source>
</evidence>
<evidence type="ECO:0000256" key="3">
    <source>
        <dbReference type="ARBA" id="ARBA00022748"/>
    </source>
</evidence>
<evidence type="ECO:0000256" key="2">
    <source>
        <dbReference type="ARBA" id="ARBA00022692"/>
    </source>
</evidence>
<evidence type="ECO:0000256" key="5">
    <source>
        <dbReference type="ARBA" id="ARBA00023136"/>
    </source>
</evidence>
<dbReference type="AlphaFoldDB" id="A0A4R2P9I0"/>
<dbReference type="Pfam" id="PF05140">
    <property type="entry name" value="ResB"/>
    <property type="match status" value="2"/>
</dbReference>
<keyword evidence="3" id="KW-0201">Cytochrome c-type biogenesis</keyword>
<evidence type="ECO:0000256" key="6">
    <source>
        <dbReference type="SAM" id="Phobius"/>
    </source>
</evidence>
<feature type="transmembrane region" description="Helical" evidence="6">
    <location>
        <begin position="125"/>
        <end position="147"/>
    </location>
</feature>
<feature type="domain" description="ResB-like" evidence="7">
    <location>
        <begin position="441"/>
        <end position="518"/>
    </location>
</feature>
<sequence>MSREIICECGHKNPEGTILCEACGKPLTDDQSSKELLNMRYEGSARRSQTYSRTPIDKIWNFFSSVKVGITLIILVLIAIAIGTIFPQDVYIPAGADPKTFYKEQYGVLGEIYKTLGFDHLYGSWWFVILLGLLGLSIIVASIDRFIPLHRALRNQKIVRHDRFMKKQRMYGVTETDDGAQIIDKARIALKERRYNIREDNGSLLAEKGRFSRWGPYVNHIGLIIVLTAGMLRFFPGMYTHEVLWLKEGETAKLPGTHGEYYLKNHKFILETYNQNNKQYEKSLKRAGTVAKNYQSNVTLYKTSDHHVLGAKPELHKVEDAGIRVNAPLEFNHYQVFQADYRLNEFNKMSFKLTNKKTKKSFGKLSVDLFNPKKEYDLGNGYRVKLIDYFPDFYFNDKGEPASKTDVPENPAFIFKMFTPDHPKGEVSFVAIKTNLEPLGKNDYKMTFAGVETKNVSGFVIKKDWTLWIFFVGMIIFLIGVGQGMYWNHRRMWLQRQGNTLVFAGHTNKNWFGLKKDIRFVVEKSGLSEPVDRLEQKSLEKEREIQA</sequence>
<proteinExistence type="predicted"/>
<keyword evidence="5 6" id="KW-0472">Membrane</keyword>
<organism evidence="8 9">
    <name type="scientific">Scopulibacillus darangshiensis</name>
    <dbReference type="NCBI Taxonomy" id="442528"/>
    <lineage>
        <taxon>Bacteria</taxon>
        <taxon>Bacillati</taxon>
        <taxon>Bacillota</taxon>
        <taxon>Bacilli</taxon>
        <taxon>Bacillales</taxon>
        <taxon>Sporolactobacillaceae</taxon>
        <taxon>Scopulibacillus</taxon>
    </lineage>
</organism>
<keyword evidence="9" id="KW-1185">Reference proteome</keyword>
<dbReference type="GO" id="GO:0016020">
    <property type="term" value="C:membrane"/>
    <property type="evidence" value="ECO:0007669"/>
    <property type="project" value="UniProtKB-SubCell"/>
</dbReference>
<feature type="transmembrane region" description="Helical" evidence="6">
    <location>
        <begin position="68"/>
        <end position="86"/>
    </location>
</feature>
<dbReference type="RefSeq" id="WP_132743320.1">
    <property type="nucleotide sequence ID" value="NZ_SLXK01000002.1"/>
</dbReference>
<comment type="subcellular location">
    <subcellularLocation>
        <location evidence="1">Membrane</location>
        <topology evidence="1">Multi-pass membrane protein</topology>
    </subcellularLocation>
</comment>
<dbReference type="OrthoDB" id="9770923at2"/>
<accession>A0A4R2P9I0</accession>
<feature type="domain" description="ResB-like" evidence="7">
    <location>
        <begin position="66"/>
        <end position="425"/>
    </location>
</feature>
<feature type="transmembrane region" description="Helical" evidence="6">
    <location>
        <begin position="465"/>
        <end position="487"/>
    </location>
</feature>